<reference evidence="1" key="1">
    <citation type="journal article" date="2020" name="bioRxiv">
        <title>Whole genome comparisons of ergot fungi reveals the divergence and evolution of species within the genus Claviceps are the result of varying mechanisms driving genome evolution and host range expansion.</title>
        <authorList>
            <person name="Wyka S.A."/>
            <person name="Mondo S.J."/>
            <person name="Liu M."/>
            <person name="Dettman J."/>
            <person name="Nalam V."/>
            <person name="Broders K.D."/>
        </authorList>
    </citation>
    <scope>NUCLEOTIDE SEQUENCE</scope>
    <source>
        <strain evidence="1">CCC 602</strain>
    </source>
</reference>
<organism evidence="1 2">
    <name type="scientific">Claviceps pusilla</name>
    <dbReference type="NCBI Taxonomy" id="123648"/>
    <lineage>
        <taxon>Eukaryota</taxon>
        <taxon>Fungi</taxon>
        <taxon>Dikarya</taxon>
        <taxon>Ascomycota</taxon>
        <taxon>Pezizomycotina</taxon>
        <taxon>Sordariomycetes</taxon>
        <taxon>Hypocreomycetidae</taxon>
        <taxon>Hypocreales</taxon>
        <taxon>Clavicipitaceae</taxon>
        <taxon>Claviceps</taxon>
    </lineage>
</organism>
<dbReference type="EMBL" id="SRPW01002228">
    <property type="protein sequence ID" value="KAG5994486.1"/>
    <property type="molecule type" value="Genomic_DNA"/>
</dbReference>
<evidence type="ECO:0008006" key="3">
    <source>
        <dbReference type="Google" id="ProtNLM"/>
    </source>
</evidence>
<dbReference type="Gene3D" id="3.40.220.10">
    <property type="entry name" value="Leucine Aminopeptidase, subunit E, domain 1"/>
    <property type="match status" value="1"/>
</dbReference>
<evidence type="ECO:0000313" key="1">
    <source>
        <dbReference type="EMBL" id="KAG5994486.1"/>
    </source>
</evidence>
<dbReference type="InterPro" id="IPR043472">
    <property type="entry name" value="Macro_dom-like"/>
</dbReference>
<dbReference type="SUPFAM" id="SSF52949">
    <property type="entry name" value="Macro domain-like"/>
    <property type="match status" value="1"/>
</dbReference>
<dbReference type="AlphaFoldDB" id="A0A9P7SXR2"/>
<protein>
    <recommendedName>
        <fullName evidence="3">Macro domain-like protein</fullName>
    </recommendedName>
</protein>
<name>A0A9P7SXR2_9HYPO</name>
<accession>A0A9P7SXR2</accession>
<comment type="caution">
    <text evidence="1">The sequence shown here is derived from an EMBL/GenBank/DDBJ whole genome shotgun (WGS) entry which is preliminary data.</text>
</comment>
<dbReference type="OrthoDB" id="6082470at2759"/>
<sequence>MAATAASSTETPHIHLLCLHSEHVEAFISAAQKYHLHSSVTFEIHNAALQFIPATTKFDLVVSPANSYGRLDGGFDDAISRAFSPQHDYLALTRVAQTTLYQEWCGFAPPGSCTLVRIPNEFTATSKNVWGTKYLALCPTMRTPQPVEWDREIVYESIWSLLVSIDKHNRQVPNAGHDGLEESNKIGSILLTPLATGIGKVSAERWAAQMVLAMKHFVDAKQNPRKWSTLTPMNISDHTSEVVDTWNM</sequence>
<keyword evidence="2" id="KW-1185">Reference proteome</keyword>
<gene>
    <name evidence="1" type="ORF">E4U43_003225</name>
</gene>
<dbReference type="Proteomes" id="UP000748025">
    <property type="component" value="Unassembled WGS sequence"/>
</dbReference>
<proteinExistence type="predicted"/>
<evidence type="ECO:0000313" key="2">
    <source>
        <dbReference type="Proteomes" id="UP000748025"/>
    </source>
</evidence>